<evidence type="ECO:0000256" key="1">
    <source>
        <dbReference type="ARBA" id="ARBA00022649"/>
    </source>
</evidence>
<evidence type="ECO:0000256" key="3">
    <source>
        <dbReference type="ARBA" id="ARBA00022723"/>
    </source>
</evidence>
<dbReference type="Proteomes" id="UP000237846">
    <property type="component" value="Unassembled WGS sequence"/>
</dbReference>
<gene>
    <name evidence="6" type="primary">vapC</name>
    <name evidence="8" type="ORF">CLV72_110316</name>
</gene>
<feature type="domain" description="PIN" evidence="7">
    <location>
        <begin position="2"/>
        <end position="121"/>
    </location>
</feature>
<keyword evidence="1 6" id="KW-1277">Toxin-antitoxin system</keyword>
<proteinExistence type="inferred from homology"/>
<comment type="similarity">
    <text evidence="6">Belongs to the PINc/VapC protein family.</text>
</comment>
<keyword evidence="2 6" id="KW-0540">Nuclease</keyword>
<keyword evidence="4 6" id="KW-0378">Hydrolase</keyword>
<evidence type="ECO:0000259" key="7">
    <source>
        <dbReference type="Pfam" id="PF01850"/>
    </source>
</evidence>
<dbReference type="PANTHER" id="PTHR35901:SF1">
    <property type="entry name" value="EXONUCLEASE VAPC9"/>
    <property type="match status" value="1"/>
</dbReference>
<evidence type="ECO:0000256" key="2">
    <source>
        <dbReference type="ARBA" id="ARBA00022722"/>
    </source>
</evidence>
<dbReference type="InterPro" id="IPR002716">
    <property type="entry name" value="PIN_dom"/>
</dbReference>
<dbReference type="InterPro" id="IPR029060">
    <property type="entry name" value="PIN-like_dom_sf"/>
</dbReference>
<dbReference type="GO" id="GO:0000287">
    <property type="term" value="F:magnesium ion binding"/>
    <property type="evidence" value="ECO:0007669"/>
    <property type="project" value="UniProtKB-UniRule"/>
</dbReference>
<name>A0A2T0PUH5_9ACTN</name>
<dbReference type="OrthoDB" id="4377304at2"/>
<dbReference type="RefSeq" id="WP_106252914.1">
    <property type="nucleotide sequence ID" value="NZ_PVZC01000010.1"/>
</dbReference>
<keyword evidence="9" id="KW-1185">Reference proteome</keyword>
<dbReference type="AlphaFoldDB" id="A0A2T0PUH5"/>
<dbReference type="InterPro" id="IPR022907">
    <property type="entry name" value="VapC_family"/>
</dbReference>
<dbReference type="GO" id="GO:0090729">
    <property type="term" value="F:toxin activity"/>
    <property type="evidence" value="ECO:0007669"/>
    <property type="project" value="UniProtKB-KW"/>
</dbReference>
<evidence type="ECO:0000256" key="4">
    <source>
        <dbReference type="ARBA" id="ARBA00022801"/>
    </source>
</evidence>
<evidence type="ECO:0000256" key="5">
    <source>
        <dbReference type="ARBA" id="ARBA00022842"/>
    </source>
</evidence>
<dbReference type="HAMAP" id="MF_00265">
    <property type="entry name" value="VapC_Nob1"/>
    <property type="match status" value="1"/>
</dbReference>
<organism evidence="8 9">
    <name type="scientific">Allonocardiopsis opalescens</name>
    <dbReference type="NCBI Taxonomy" id="1144618"/>
    <lineage>
        <taxon>Bacteria</taxon>
        <taxon>Bacillati</taxon>
        <taxon>Actinomycetota</taxon>
        <taxon>Actinomycetes</taxon>
        <taxon>Streptosporangiales</taxon>
        <taxon>Allonocardiopsis</taxon>
    </lineage>
</organism>
<sequence>MIVVDASALIELHFGTAQTKSNAVRTLAADTAYCAPNHLHIEVLHALRGLLLGRKIAPEHADHVRKSFTAMAITSVDISGPVADRVWDLRHNLSAYDAAYVAVAEALGYPLVTADLRLATAPGIRCELRLIR</sequence>
<comment type="cofactor">
    <cofactor evidence="6">
        <name>Mg(2+)</name>
        <dbReference type="ChEBI" id="CHEBI:18420"/>
    </cofactor>
</comment>
<comment type="function">
    <text evidence="6">Toxic component of a toxin-antitoxin (TA) system. An RNase.</text>
</comment>
<protein>
    <recommendedName>
        <fullName evidence="6">Ribonuclease VapC</fullName>
        <shortName evidence="6">RNase VapC</shortName>
        <ecNumber evidence="6">3.1.-.-</ecNumber>
    </recommendedName>
    <alternativeName>
        <fullName evidence="6">Toxin VapC</fullName>
    </alternativeName>
</protein>
<keyword evidence="3 6" id="KW-0479">Metal-binding</keyword>
<dbReference type="Pfam" id="PF01850">
    <property type="entry name" value="PIN"/>
    <property type="match status" value="1"/>
</dbReference>
<dbReference type="GO" id="GO:0004540">
    <property type="term" value="F:RNA nuclease activity"/>
    <property type="evidence" value="ECO:0007669"/>
    <property type="project" value="InterPro"/>
</dbReference>
<evidence type="ECO:0000256" key="6">
    <source>
        <dbReference type="HAMAP-Rule" id="MF_00265"/>
    </source>
</evidence>
<dbReference type="InterPro" id="IPR051619">
    <property type="entry name" value="TypeII_TA_RNase_PINc/VapC"/>
</dbReference>
<feature type="binding site" evidence="6">
    <location>
        <position position="97"/>
    </location>
    <ligand>
        <name>Mg(2+)</name>
        <dbReference type="ChEBI" id="CHEBI:18420"/>
    </ligand>
</feature>
<feature type="binding site" evidence="6">
    <location>
        <position position="5"/>
    </location>
    <ligand>
        <name>Mg(2+)</name>
        <dbReference type="ChEBI" id="CHEBI:18420"/>
    </ligand>
</feature>
<dbReference type="GO" id="GO:0016787">
    <property type="term" value="F:hydrolase activity"/>
    <property type="evidence" value="ECO:0007669"/>
    <property type="project" value="UniProtKB-KW"/>
</dbReference>
<keyword evidence="5 6" id="KW-0460">Magnesium</keyword>
<comment type="caution">
    <text evidence="8">The sequence shown here is derived from an EMBL/GenBank/DDBJ whole genome shotgun (WGS) entry which is preliminary data.</text>
</comment>
<dbReference type="EC" id="3.1.-.-" evidence="6"/>
<dbReference type="PANTHER" id="PTHR35901">
    <property type="entry name" value="RIBONUCLEASE VAPC3"/>
    <property type="match status" value="1"/>
</dbReference>
<evidence type="ECO:0000313" key="8">
    <source>
        <dbReference type="EMBL" id="PRX92554.1"/>
    </source>
</evidence>
<accession>A0A2T0PUH5</accession>
<keyword evidence="6" id="KW-0800">Toxin</keyword>
<dbReference type="SUPFAM" id="SSF88723">
    <property type="entry name" value="PIN domain-like"/>
    <property type="match status" value="1"/>
</dbReference>
<dbReference type="EMBL" id="PVZC01000010">
    <property type="protein sequence ID" value="PRX92554.1"/>
    <property type="molecule type" value="Genomic_DNA"/>
</dbReference>
<reference evidence="8 9" key="1">
    <citation type="submission" date="2018-03" db="EMBL/GenBank/DDBJ databases">
        <title>Genomic Encyclopedia of Archaeal and Bacterial Type Strains, Phase II (KMG-II): from individual species to whole genera.</title>
        <authorList>
            <person name="Goeker M."/>
        </authorList>
    </citation>
    <scope>NUCLEOTIDE SEQUENCE [LARGE SCALE GENOMIC DNA]</scope>
    <source>
        <strain evidence="8 9">DSM 45601</strain>
    </source>
</reference>
<dbReference type="Gene3D" id="3.40.50.1010">
    <property type="entry name" value="5'-nuclease"/>
    <property type="match status" value="1"/>
</dbReference>
<evidence type="ECO:0000313" key="9">
    <source>
        <dbReference type="Proteomes" id="UP000237846"/>
    </source>
</evidence>